<organism evidence="3 4">
    <name type="scientific">Halodesulfovibrio spirochaetisodalis</name>
    <dbReference type="NCBI Taxonomy" id="1560234"/>
    <lineage>
        <taxon>Bacteria</taxon>
        <taxon>Pseudomonadati</taxon>
        <taxon>Thermodesulfobacteriota</taxon>
        <taxon>Desulfovibrionia</taxon>
        <taxon>Desulfovibrionales</taxon>
        <taxon>Desulfovibrionaceae</taxon>
        <taxon>Halodesulfovibrio</taxon>
    </lineage>
</organism>
<evidence type="ECO:0000313" key="4">
    <source>
        <dbReference type="Proteomes" id="UP000091979"/>
    </source>
</evidence>
<keyword evidence="4" id="KW-1185">Reference proteome</keyword>
<dbReference type="Gene3D" id="3.40.50.150">
    <property type="entry name" value="Vaccinia Virus protein VP39"/>
    <property type="match status" value="1"/>
</dbReference>
<proteinExistence type="predicted"/>
<comment type="caution">
    <text evidence="3">The sequence shown here is derived from an EMBL/GenBank/DDBJ whole genome shotgun (WGS) entry which is preliminary data.</text>
</comment>
<dbReference type="EMBL" id="JXMS01000029">
    <property type="protein sequence ID" value="OBQ46202.1"/>
    <property type="molecule type" value="Genomic_DNA"/>
</dbReference>
<sequence length="274" mass="31524">MITTTHRPEVWSKYTADQLWTDPYVATQMLDYHLNQDVELASRNERFIGNSVRWLDSKFGLGNHIKVIDFGCGPGLYTSRFARYGAEVTGVDFSVNSIKYARKYAAEHALAITYVEQNYLDFEPEEKFDLITMIMCDFYALSPQQRGKLLKKWECMLAPDGAIVLDVCTDKAFAACEESATFERNLMNGFWASRDYFGFLNGFVYKEENVKLDKYTIVLPDEVRIIYNWLQFFTLEALTEEVEAQGLRIDSVHNDVCGTKYTGSDEMAVVLRRA</sequence>
<protein>
    <recommendedName>
        <fullName evidence="2">Methyltransferase domain-containing protein</fullName>
    </recommendedName>
</protein>
<dbReference type="GO" id="GO:0016740">
    <property type="term" value="F:transferase activity"/>
    <property type="evidence" value="ECO:0007669"/>
    <property type="project" value="UniProtKB-KW"/>
</dbReference>
<dbReference type="Pfam" id="PF13649">
    <property type="entry name" value="Methyltransf_25"/>
    <property type="match status" value="1"/>
</dbReference>
<name>A0A1B7XA37_9BACT</name>
<reference evidence="3 4" key="1">
    <citation type="submission" date="2015-01" db="EMBL/GenBank/DDBJ databases">
        <title>Desulfovibrio sp. JC271 draft genome sequence.</title>
        <authorList>
            <person name="Shivani Y."/>
            <person name="Subhash Y."/>
            <person name="Sasikala C."/>
            <person name="Ramana C.V."/>
        </authorList>
    </citation>
    <scope>NUCLEOTIDE SEQUENCE [LARGE SCALE GENOMIC DNA]</scope>
    <source>
        <strain evidence="3 4">JC271</strain>
    </source>
</reference>
<keyword evidence="1" id="KW-0808">Transferase</keyword>
<dbReference type="PATRIC" id="fig|1560234.3.peg.1878"/>
<dbReference type="Proteomes" id="UP000091979">
    <property type="component" value="Unassembled WGS sequence"/>
</dbReference>
<dbReference type="InterPro" id="IPR029063">
    <property type="entry name" value="SAM-dependent_MTases_sf"/>
</dbReference>
<accession>A0A1B7XA37</accession>
<dbReference type="AlphaFoldDB" id="A0A1B7XA37"/>
<evidence type="ECO:0000256" key="1">
    <source>
        <dbReference type="ARBA" id="ARBA00022679"/>
    </source>
</evidence>
<dbReference type="PANTHER" id="PTHR43861">
    <property type="entry name" value="TRANS-ACONITATE 2-METHYLTRANSFERASE-RELATED"/>
    <property type="match status" value="1"/>
</dbReference>
<gene>
    <name evidence="3" type="ORF">SP90_13825</name>
</gene>
<feature type="domain" description="Methyltransferase" evidence="2">
    <location>
        <begin position="67"/>
        <end position="161"/>
    </location>
</feature>
<dbReference type="CDD" id="cd02440">
    <property type="entry name" value="AdoMet_MTases"/>
    <property type="match status" value="1"/>
</dbReference>
<dbReference type="STRING" id="1560234.SP90_13825"/>
<evidence type="ECO:0000313" key="3">
    <source>
        <dbReference type="EMBL" id="OBQ46202.1"/>
    </source>
</evidence>
<dbReference type="SUPFAM" id="SSF53335">
    <property type="entry name" value="S-adenosyl-L-methionine-dependent methyltransferases"/>
    <property type="match status" value="1"/>
</dbReference>
<dbReference type="InterPro" id="IPR041698">
    <property type="entry name" value="Methyltransf_25"/>
</dbReference>
<evidence type="ECO:0000259" key="2">
    <source>
        <dbReference type="Pfam" id="PF13649"/>
    </source>
</evidence>